<dbReference type="GO" id="GO:0019887">
    <property type="term" value="F:protein kinase regulator activity"/>
    <property type="evidence" value="ECO:0007669"/>
    <property type="project" value="TreeGrafter"/>
</dbReference>
<dbReference type="SMART" id="SM01349">
    <property type="entry name" value="TOG"/>
    <property type="match status" value="1"/>
</dbReference>
<dbReference type="GO" id="GO:0006417">
    <property type="term" value="P:regulation of translation"/>
    <property type="evidence" value="ECO:0007669"/>
    <property type="project" value="TreeGrafter"/>
</dbReference>
<reference evidence="3" key="1">
    <citation type="submission" date="2021-01" db="EMBL/GenBank/DDBJ databases">
        <authorList>
            <person name="Corre E."/>
            <person name="Pelletier E."/>
            <person name="Niang G."/>
            <person name="Scheremetjew M."/>
            <person name="Finn R."/>
            <person name="Kale V."/>
            <person name="Holt S."/>
            <person name="Cochrane G."/>
            <person name="Meng A."/>
            <person name="Brown T."/>
            <person name="Cohen L."/>
        </authorList>
    </citation>
    <scope>NUCLEOTIDE SEQUENCE</scope>
    <source>
        <strain evidence="3">CCMP1756</strain>
    </source>
</reference>
<dbReference type="InterPro" id="IPR016024">
    <property type="entry name" value="ARM-type_fold"/>
</dbReference>
<dbReference type="GO" id="GO:0034198">
    <property type="term" value="P:cellular response to amino acid starvation"/>
    <property type="evidence" value="ECO:0007669"/>
    <property type="project" value="TreeGrafter"/>
</dbReference>
<feature type="domain" description="TOG" evidence="2">
    <location>
        <begin position="2"/>
        <end position="220"/>
    </location>
</feature>
<gene>
    <name evidence="3" type="ORF">PCAL00307_LOCUS10282</name>
    <name evidence="4" type="ORF">PECAL_2P09940</name>
</gene>
<keyword evidence="5" id="KW-1185">Reference proteome</keyword>
<evidence type="ECO:0000313" key="3">
    <source>
        <dbReference type="EMBL" id="CAE0694846.1"/>
    </source>
</evidence>
<dbReference type="Proteomes" id="UP000789595">
    <property type="component" value="Unassembled WGS sequence"/>
</dbReference>
<dbReference type="InterPro" id="IPR011989">
    <property type="entry name" value="ARM-like"/>
</dbReference>
<organism evidence="3">
    <name type="scientific">Pelagomonas calceolata</name>
    <dbReference type="NCBI Taxonomy" id="35677"/>
    <lineage>
        <taxon>Eukaryota</taxon>
        <taxon>Sar</taxon>
        <taxon>Stramenopiles</taxon>
        <taxon>Ochrophyta</taxon>
        <taxon>Pelagophyceae</taxon>
        <taxon>Pelagomonadales</taxon>
        <taxon>Pelagomonadaceae</taxon>
        <taxon>Pelagomonas</taxon>
    </lineage>
</organism>
<evidence type="ECO:0000313" key="5">
    <source>
        <dbReference type="Proteomes" id="UP000789595"/>
    </source>
</evidence>
<sequence length="330" mass="35113">MAAFEALTALYTKATSEETSDARSAAAAELASGVEAAGVASIMSMALPAKVMASLGEAKNVAAREGAVLVCHALHTKLGLHFEPYMLLVLPALIERFDDKVKTVANAVDACLSAFVQAVNPYAAATLLPFLFAGMGTISWKTKVGCLKLLGTLAHTAPTQIGQLLPEVVPKVTENMWDTKPEVKQAAKACLGECCTVIHNPDVQPIVPVLISANANPKENVSALDRLMGTTFVSQVDRPTLAIIVPVLGRGLRDRDVQTKRKCCVVVDNMCKLVCDAKDVEPFVDKLLPELKKVEEDVPIPEIRAYGAKAKATLVKAIKDGGGKVPPEYE</sequence>
<dbReference type="SUPFAM" id="SSF48371">
    <property type="entry name" value="ARM repeat"/>
    <property type="match status" value="1"/>
</dbReference>
<dbReference type="InterPro" id="IPR034085">
    <property type="entry name" value="TOG"/>
</dbReference>
<proteinExistence type="predicted"/>
<accession>A0A7S3ZV50</accession>
<dbReference type="AlphaFoldDB" id="A0A7S3ZV50"/>
<evidence type="ECO:0000313" key="4">
    <source>
        <dbReference type="EMBL" id="CAH0367948.1"/>
    </source>
</evidence>
<reference evidence="4" key="2">
    <citation type="submission" date="2021-11" db="EMBL/GenBank/DDBJ databases">
        <authorList>
            <consortium name="Genoscope - CEA"/>
            <person name="William W."/>
        </authorList>
    </citation>
    <scope>NUCLEOTIDE SEQUENCE</scope>
</reference>
<keyword evidence="1" id="KW-0677">Repeat</keyword>
<dbReference type="PANTHER" id="PTHR23346:SF7">
    <property type="entry name" value="STALLED RIBOSOME SENSOR GCN1"/>
    <property type="match status" value="1"/>
</dbReference>
<dbReference type="OrthoDB" id="2110130at2759"/>
<protein>
    <recommendedName>
        <fullName evidence="2">TOG domain-containing protein</fullName>
    </recommendedName>
</protein>
<dbReference type="Pfam" id="PF24987">
    <property type="entry name" value="HEAT_EF3_N"/>
    <property type="match status" value="1"/>
</dbReference>
<evidence type="ECO:0000256" key="1">
    <source>
        <dbReference type="ARBA" id="ARBA00022737"/>
    </source>
</evidence>
<dbReference type="PANTHER" id="PTHR23346">
    <property type="entry name" value="TRANSLATIONAL ACTIVATOR GCN1-RELATED"/>
    <property type="match status" value="1"/>
</dbReference>
<dbReference type="Pfam" id="PF24984">
    <property type="entry name" value="HEAT_EF3_GNC1"/>
    <property type="match status" value="1"/>
</dbReference>
<dbReference type="EMBL" id="CAKKNE010000002">
    <property type="protein sequence ID" value="CAH0367948.1"/>
    <property type="molecule type" value="Genomic_DNA"/>
</dbReference>
<dbReference type="EMBL" id="HBIW01011994">
    <property type="protein sequence ID" value="CAE0694846.1"/>
    <property type="molecule type" value="Transcribed_RNA"/>
</dbReference>
<dbReference type="GO" id="GO:0005829">
    <property type="term" value="C:cytosol"/>
    <property type="evidence" value="ECO:0007669"/>
    <property type="project" value="TreeGrafter"/>
</dbReference>
<evidence type="ECO:0000259" key="2">
    <source>
        <dbReference type="SMART" id="SM01349"/>
    </source>
</evidence>
<name>A0A7S3ZV50_9STRA</name>
<dbReference type="Gene3D" id="1.25.10.10">
    <property type="entry name" value="Leucine-rich Repeat Variant"/>
    <property type="match status" value="1"/>
</dbReference>